<protein>
    <submittedName>
        <fullName evidence="3">Uncharacterized protein</fullName>
    </submittedName>
</protein>
<dbReference type="AlphaFoldDB" id="A0A382DKG1"/>
<feature type="coiled-coil region" evidence="1">
    <location>
        <begin position="34"/>
        <end position="61"/>
    </location>
</feature>
<organism evidence="3">
    <name type="scientific">marine metagenome</name>
    <dbReference type="NCBI Taxonomy" id="408172"/>
    <lineage>
        <taxon>unclassified sequences</taxon>
        <taxon>metagenomes</taxon>
        <taxon>ecological metagenomes</taxon>
    </lineage>
</organism>
<keyword evidence="1" id="KW-0175">Coiled coil</keyword>
<reference evidence="3" key="1">
    <citation type="submission" date="2018-05" db="EMBL/GenBank/DDBJ databases">
        <authorList>
            <person name="Lanie J.A."/>
            <person name="Ng W.-L."/>
            <person name="Kazmierczak K.M."/>
            <person name="Andrzejewski T.M."/>
            <person name="Davidsen T.M."/>
            <person name="Wayne K.J."/>
            <person name="Tettelin H."/>
            <person name="Glass J.I."/>
            <person name="Rusch D."/>
            <person name="Podicherti R."/>
            <person name="Tsui H.-C.T."/>
            <person name="Winkler M.E."/>
        </authorList>
    </citation>
    <scope>NUCLEOTIDE SEQUENCE</scope>
</reference>
<name>A0A382DKG1_9ZZZZ</name>
<dbReference type="EMBL" id="UINC01039672">
    <property type="protein sequence ID" value="SVB38494.1"/>
    <property type="molecule type" value="Genomic_DNA"/>
</dbReference>
<feature type="coiled-coil region" evidence="1">
    <location>
        <begin position="112"/>
        <end position="182"/>
    </location>
</feature>
<evidence type="ECO:0000256" key="1">
    <source>
        <dbReference type="SAM" id="Coils"/>
    </source>
</evidence>
<gene>
    <name evidence="3" type="ORF">METZ01_LOCUS191348</name>
</gene>
<evidence type="ECO:0000256" key="2">
    <source>
        <dbReference type="SAM" id="MobiDB-lite"/>
    </source>
</evidence>
<sequence length="183" mass="21922">MSGYSKENQRQNEALQNIMDGGKPEKRIFVSGVDKEFKKELEEKEAQEKKINDERSEIFQEARTPWFCPKCDRIMKKRIDSQYYRRYNHCLDCQVEFENKLAVQGKLNDHIKETVRQNKKSYLKEMKQSIEEWKKAPDTVSFLNQVRPDGYTLDEEQWEVNKDNINKEIEAAEEYLKKLEESI</sequence>
<accession>A0A382DKG1</accession>
<feature type="region of interest" description="Disordered" evidence="2">
    <location>
        <begin position="1"/>
        <end position="21"/>
    </location>
</feature>
<evidence type="ECO:0000313" key="3">
    <source>
        <dbReference type="EMBL" id="SVB38494.1"/>
    </source>
</evidence>
<proteinExistence type="predicted"/>